<protein>
    <submittedName>
        <fullName evidence="2">ATP-binding protein</fullName>
    </submittedName>
</protein>
<dbReference type="EMBL" id="JACSQJ010000001">
    <property type="protein sequence ID" value="MBD7986925.1"/>
    <property type="molecule type" value="Genomic_DNA"/>
</dbReference>
<reference evidence="2 3" key="1">
    <citation type="submission" date="2020-08" db="EMBL/GenBank/DDBJ databases">
        <title>A Genomic Blueprint of the Chicken Gut Microbiome.</title>
        <authorList>
            <person name="Gilroy R."/>
            <person name="Ravi A."/>
            <person name="Getino M."/>
            <person name="Pursley I."/>
            <person name="Horton D.L."/>
            <person name="Alikhan N.-F."/>
            <person name="Baker D."/>
            <person name="Gharbi K."/>
            <person name="Hall N."/>
            <person name="Watson M."/>
            <person name="Adriaenssens E.M."/>
            <person name="Foster-Nyarko E."/>
            <person name="Jarju S."/>
            <person name="Secka A."/>
            <person name="Antonio M."/>
            <person name="Oren A."/>
            <person name="Chaudhuri R."/>
            <person name="La Ragione R.M."/>
            <person name="Hildebrand F."/>
            <person name="Pallen M.J."/>
        </authorList>
    </citation>
    <scope>NUCLEOTIDE SEQUENCE [LARGE SCALE GENOMIC DNA]</scope>
    <source>
        <strain evidence="2 3">Sa2BVA3</strain>
    </source>
</reference>
<dbReference type="InterPro" id="IPR038461">
    <property type="entry name" value="Schlafen_AlbA_2_dom_sf"/>
</dbReference>
<dbReference type="InterPro" id="IPR007421">
    <property type="entry name" value="Schlafen_AlbA_2_dom"/>
</dbReference>
<dbReference type="PANTHER" id="PTHR30595">
    <property type="entry name" value="GLPR-RELATED TRANSCRIPTIONAL REPRESSOR"/>
    <property type="match status" value="1"/>
</dbReference>
<accession>A0ABR8UGG5</accession>
<evidence type="ECO:0000313" key="3">
    <source>
        <dbReference type="Proteomes" id="UP000647183"/>
    </source>
</evidence>
<dbReference type="GO" id="GO:0005524">
    <property type="term" value="F:ATP binding"/>
    <property type="evidence" value="ECO:0007669"/>
    <property type="project" value="UniProtKB-KW"/>
</dbReference>
<comment type="caution">
    <text evidence="2">The sequence shown here is derived from an EMBL/GenBank/DDBJ whole genome shotgun (WGS) entry which is preliminary data.</text>
</comment>
<sequence>MVLVSRTFEQVVAQALQGAGTDVTLADLIALCGLDLGDELGSALAVRERIQPFGLDLLPGFNEGGLKTGRVLRVSGALAPIDVPALLGQYDESSTLELKSSLLCDIKRHEATGQRHRSDSVAHEILKTICGFANADGGILLVGVDDEKRICGLEADYALGINGADRWQLELSSLIAGRIRDGRRVDPYVDVQIVTIEGKSVAVLRVVARHELTFVRSIDGKRWEYYLRNGNKTIRIDIEDFEEHLLRKRSYR</sequence>
<dbReference type="Pfam" id="PF04326">
    <property type="entry name" value="SLFN_AlbA_2"/>
    <property type="match status" value="1"/>
</dbReference>
<keyword evidence="2" id="KW-0067">ATP-binding</keyword>
<gene>
    <name evidence="2" type="ORF">H9645_02645</name>
</gene>
<dbReference type="PANTHER" id="PTHR30595:SF6">
    <property type="entry name" value="SCHLAFEN ALBA-2 DOMAIN-CONTAINING PROTEIN"/>
    <property type="match status" value="1"/>
</dbReference>
<dbReference type="Gene3D" id="3.30.950.30">
    <property type="entry name" value="Schlafen, AAA domain"/>
    <property type="match status" value="1"/>
</dbReference>
<feature type="domain" description="Schlafen AlbA-2" evidence="1">
    <location>
        <begin position="92"/>
        <end position="235"/>
    </location>
</feature>
<organism evidence="2 3">
    <name type="scientific">Luteimonas colneyensis</name>
    <dbReference type="NCBI Taxonomy" id="2762230"/>
    <lineage>
        <taxon>Bacteria</taxon>
        <taxon>Pseudomonadati</taxon>
        <taxon>Pseudomonadota</taxon>
        <taxon>Gammaproteobacteria</taxon>
        <taxon>Lysobacterales</taxon>
        <taxon>Lysobacteraceae</taxon>
        <taxon>Luteimonas</taxon>
    </lineage>
</organism>
<keyword evidence="3" id="KW-1185">Reference proteome</keyword>
<evidence type="ECO:0000313" key="2">
    <source>
        <dbReference type="EMBL" id="MBD7986925.1"/>
    </source>
</evidence>
<evidence type="ECO:0000259" key="1">
    <source>
        <dbReference type="Pfam" id="PF04326"/>
    </source>
</evidence>
<name>A0ABR8UGG5_9GAMM</name>
<dbReference type="RefSeq" id="WP_191728165.1">
    <property type="nucleotide sequence ID" value="NZ_JACSQJ010000001.1"/>
</dbReference>
<keyword evidence="2" id="KW-0547">Nucleotide-binding</keyword>
<dbReference type="Proteomes" id="UP000647183">
    <property type="component" value="Unassembled WGS sequence"/>
</dbReference>
<proteinExistence type="predicted"/>